<dbReference type="WBParaSite" id="L893_g24987.t1">
    <property type="protein sequence ID" value="L893_g24987.t1"/>
    <property type="gene ID" value="L893_g24987"/>
</dbReference>
<accession>A0A1I7ZC86</accession>
<dbReference type="Proteomes" id="UP000095287">
    <property type="component" value="Unplaced"/>
</dbReference>
<comment type="subcellular location">
    <subcellularLocation>
        <location evidence="1">Nucleus</location>
    </subcellularLocation>
</comment>
<dbReference type="GO" id="GO:0000077">
    <property type="term" value="P:DNA damage checkpoint signaling"/>
    <property type="evidence" value="ECO:0007669"/>
    <property type="project" value="InterPro"/>
</dbReference>
<dbReference type="PANTHER" id="PTHR10870:SF0">
    <property type="entry name" value="CELL CYCLE CHECKPOINT PROTEIN RAD1"/>
    <property type="match status" value="1"/>
</dbReference>
<dbReference type="AlphaFoldDB" id="A0A1I7ZC86"/>
<organism evidence="6 7">
    <name type="scientific">Steinernema glaseri</name>
    <dbReference type="NCBI Taxonomy" id="37863"/>
    <lineage>
        <taxon>Eukaryota</taxon>
        <taxon>Metazoa</taxon>
        <taxon>Ecdysozoa</taxon>
        <taxon>Nematoda</taxon>
        <taxon>Chromadorea</taxon>
        <taxon>Rhabditida</taxon>
        <taxon>Tylenchina</taxon>
        <taxon>Panagrolaimomorpha</taxon>
        <taxon>Strongyloidoidea</taxon>
        <taxon>Steinernematidae</taxon>
        <taxon>Steinernema</taxon>
    </lineage>
</organism>
<sequence>MMYLCDFDAVDHVLVMSFPHAYSAHVGVSRASADADDHVANVSSTAPGCLEDMDDSVLALQHAYAPRNVFTGRPLLKFEKDNAMRDFYPLIKAMEFRKFCLFIANSEGLSIVVDDESYQQAVTRIQADNFKEWYIKPDVDEWYIKPDVDVVEFRILISDLLESLTVFGRDDPTSIVCTYPFEGAEVVFEKRKEHVYVTFEVKTHFLSTKLDFGFSDEDVECRIMVNLKPDIIHDIIKDLDKSAQTVLLKITNDSLQFSTSGELGKIKVAIPITSEIIDELTLAGHDIALRYKISLMQRMVQALHSCDRVSIRIDTRGVFCAQFIASQMNMMNNYIEYFIVPDAGTSSSDEADDIDVNE</sequence>
<name>A0A1I7ZC86_9BILA</name>
<evidence type="ECO:0000256" key="1">
    <source>
        <dbReference type="ARBA" id="ARBA00004123"/>
    </source>
</evidence>
<dbReference type="InterPro" id="IPR046938">
    <property type="entry name" value="DNA_clamp_sf"/>
</dbReference>
<keyword evidence="6" id="KW-1185">Reference proteome</keyword>
<comment type="similarity">
    <text evidence="2">Belongs to the rad1 family.</text>
</comment>
<dbReference type="GO" id="GO:0006281">
    <property type="term" value="P:DNA repair"/>
    <property type="evidence" value="ECO:0007669"/>
    <property type="project" value="UniProtKB-KW"/>
</dbReference>
<keyword evidence="5" id="KW-0539">Nucleus</keyword>
<dbReference type="Gene3D" id="3.70.10.10">
    <property type="match status" value="1"/>
</dbReference>
<dbReference type="InterPro" id="IPR003021">
    <property type="entry name" value="Rad1_Rec1_Rad17"/>
</dbReference>
<dbReference type="Pfam" id="PF02144">
    <property type="entry name" value="Rad1"/>
    <property type="match status" value="1"/>
</dbReference>
<evidence type="ECO:0000256" key="2">
    <source>
        <dbReference type="ARBA" id="ARBA00010991"/>
    </source>
</evidence>
<proteinExistence type="inferred from homology"/>
<evidence type="ECO:0000313" key="6">
    <source>
        <dbReference type="Proteomes" id="UP000095287"/>
    </source>
</evidence>
<evidence type="ECO:0000256" key="5">
    <source>
        <dbReference type="ARBA" id="ARBA00023242"/>
    </source>
</evidence>
<dbReference type="PRINTS" id="PR01245">
    <property type="entry name" value="RAD1REC1"/>
</dbReference>
<dbReference type="SUPFAM" id="SSF55979">
    <property type="entry name" value="DNA clamp"/>
    <property type="match status" value="1"/>
</dbReference>
<protein>
    <submittedName>
        <fullName evidence="7">Cell cycle checkpoint protein RAD1</fullName>
    </submittedName>
</protein>
<dbReference type="PANTHER" id="PTHR10870">
    <property type="entry name" value="CELL CYCLE CHECKPOINT PROTEIN RAD1"/>
    <property type="match status" value="1"/>
</dbReference>
<keyword evidence="3" id="KW-0227">DNA damage</keyword>
<reference evidence="7" key="1">
    <citation type="submission" date="2016-11" db="UniProtKB">
        <authorList>
            <consortium name="WormBaseParasite"/>
        </authorList>
    </citation>
    <scope>IDENTIFICATION</scope>
</reference>
<dbReference type="GO" id="GO:0030896">
    <property type="term" value="C:checkpoint clamp complex"/>
    <property type="evidence" value="ECO:0007669"/>
    <property type="project" value="TreeGrafter"/>
</dbReference>
<evidence type="ECO:0000256" key="4">
    <source>
        <dbReference type="ARBA" id="ARBA00023204"/>
    </source>
</evidence>
<evidence type="ECO:0000256" key="3">
    <source>
        <dbReference type="ARBA" id="ARBA00022763"/>
    </source>
</evidence>
<evidence type="ECO:0000313" key="7">
    <source>
        <dbReference type="WBParaSite" id="L893_g24987.t1"/>
    </source>
</evidence>
<keyword evidence="4" id="KW-0234">DNA repair</keyword>